<dbReference type="GO" id="GO:0000160">
    <property type="term" value="P:phosphorelay signal transduction system"/>
    <property type="evidence" value="ECO:0007669"/>
    <property type="project" value="InterPro"/>
</dbReference>
<evidence type="ECO:0000256" key="2">
    <source>
        <dbReference type="PROSITE-ProRule" id="PRU00169"/>
    </source>
</evidence>
<dbReference type="InterPro" id="IPR001789">
    <property type="entry name" value="Sig_transdc_resp-reg_receiver"/>
</dbReference>
<evidence type="ECO:0000256" key="1">
    <source>
        <dbReference type="ARBA" id="ARBA00022553"/>
    </source>
</evidence>
<dbReference type="Proteomes" id="UP000257240">
    <property type="component" value="Unassembled WGS sequence"/>
</dbReference>
<feature type="domain" description="Response regulatory" evidence="3">
    <location>
        <begin position="5"/>
        <end position="111"/>
    </location>
</feature>
<reference evidence="4 5" key="1">
    <citation type="journal article" date="2018" name="Nat. Biotechnol.">
        <title>A standardized bacterial taxonomy based on genome phylogeny substantially revises the tree of life.</title>
        <authorList>
            <person name="Parks D.H."/>
            <person name="Chuvochina M."/>
            <person name="Waite D.W."/>
            <person name="Rinke C."/>
            <person name="Skarshewski A."/>
            <person name="Chaumeil P.A."/>
            <person name="Hugenholtz P."/>
        </authorList>
    </citation>
    <scope>NUCLEOTIDE SEQUENCE [LARGE SCALE GENOMIC DNA]</scope>
    <source>
        <strain evidence="4">UBA12529</strain>
    </source>
</reference>
<dbReference type="Gene3D" id="3.40.50.2300">
    <property type="match status" value="1"/>
</dbReference>
<evidence type="ECO:0000313" key="5">
    <source>
        <dbReference type="Proteomes" id="UP000257240"/>
    </source>
</evidence>
<evidence type="ECO:0000313" key="4">
    <source>
        <dbReference type="EMBL" id="HAA84450.1"/>
    </source>
</evidence>
<accession>A0A101FJ29</accession>
<comment type="caution">
    <text evidence="2">Lacks conserved residue(s) required for the propagation of feature annotation.</text>
</comment>
<proteinExistence type="predicted"/>
<keyword evidence="1" id="KW-0597">Phosphoprotein</keyword>
<sequence>MLIGKVLVILPVTFLRKLVEDILKNYFHDISLVAMVKEALSLIRSGQIPDLIISSYILEDGDVFDLLEAFVKEQKIQKIPVLMLTSEEDPKLMERALKKRCIRGYPEKGYT</sequence>
<organism evidence="4 5">
    <name type="scientific">Thermodesulfobacterium commune</name>
    <dbReference type="NCBI Taxonomy" id="1741"/>
    <lineage>
        <taxon>Bacteria</taxon>
        <taxon>Pseudomonadati</taxon>
        <taxon>Thermodesulfobacteriota</taxon>
        <taxon>Thermodesulfobacteria</taxon>
        <taxon>Thermodesulfobacteriales</taxon>
        <taxon>Thermodesulfobacteriaceae</taxon>
        <taxon>Thermodesulfobacterium</taxon>
    </lineage>
</organism>
<dbReference type="PROSITE" id="PS50110">
    <property type="entry name" value="RESPONSE_REGULATORY"/>
    <property type="match status" value="1"/>
</dbReference>
<gene>
    <name evidence="4" type="ORF">DCE01_06680</name>
</gene>
<dbReference type="PANTHER" id="PTHR44591">
    <property type="entry name" value="STRESS RESPONSE REGULATOR PROTEIN 1"/>
    <property type="match status" value="1"/>
</dbReference>
<dbReference type="InterPro" id="IPR050595">
    <property type="entry name" value="Bact_response_regulator"/>
</dbReference>
<dbReference type="PANTHER" id="PTHR44591:SF23">
    <property type="entry name" value="CHEY SUBFAMILY"/>
    <property type="match status" value="1"/>
</dbReference>
<dbReference type="EMBL" id="DLVE01000083">
    <property type="protein sequence ID" value="HAA84450.1"/>
    <property type="molecule type" value="Genomic_DNA"/>
</dbReference>
<evidence type="ECO:0000259" key="3">
    <source>
        <dbReference type="PROSITE" id="PS50110"/>
    </source>
</evidence>
<comment type="caution">
    <text evidence="4">The sequence shown here is derived from an EMBL/GenBank/DDBJ whole genome shotgun (WGS) entry which is preliminary data.</text>
</comment>
<dbReference type="SUPFAM" id="SSF52172">
    <property type="entry name" value="CheY-like"/>
    <property type="match status" value="1"/>
</dbReference>
<dbReference type="InterPro" id="IPR011006">
    <property type="entry name" value="CheY-like_superfamily"/>
</dbReference>
<dbReference type="AlphaFoldDB" id="A0A101FJ29"/>
<name>A0A101FJ29_9BACT</name>
<protein>
    <recommendedName>
        <fullName evidence="3">Response regulatory domain-containing protein</fullName>
    </recommendedName>
</protein>
<dbReference type="CDD" id="cd00156">
    <property type="entry name" value="REC"/>
    <property type="match status" value="1"/>
</dbReference>